<feature type="domain" description="BPTI/Kunitz inhibitor" evidence="3">
    <location>
        <begin position="22"/>
        <end position="73"/>
    </location>
</feature>
<dbReference type="InterPro" id="IPR020901">
    <property type="entry name" value="Prtase_inh_Kunz-CS"/>
</dbReference>
<name>A0A803JCZ1_XENTR</name>
<protein>
    <recommendedName>
        <fullName evidence="3">BPTI/Kunitz inhibitor domain-containing protein</fullName>
    </recommendedName>
</protein>
<dbReference type="Pfam" id="PF00014">
    <property type="entry name" value="Kunitz_BPTI"/>
    <property type="match status" value="1"/>
</dbReference>
<dbReference type="PRINTS" id="PR00759">
    <property type="entry name" value="BASICPTASE"/>
</dbReference>
<keyword evidence="2" id="KW-0732">Signal</keyword>
<reference evidence="4" key="1">
    <citation type="journal article" date="2010" name="Science">
        <title>The genome of the Western clawed frog Xenopus tropicalis.</title>
        <authorList>
            <person name="Hellsten U."/>
            <person name="Harland R.M."/>
            <person name="Gilchrist M.J."/>
            <person name="Hendrix D."/>
            <person name="Jurka J."/>
            <person name="Kapitonov V."/>
            <person name="Ovcharenko I."/>
            <person name="Putnam N.H."/>
            <person name="Shu S."/>
            <person name="Taher L."/>
            <person name="Blitz I.L."/>
            <person name="Blumberg B."/>
            <person name="Dichmann D.S."/>
            <person name="Dubchak I."/>
            <person name="Amaya E."/>
            <person name="Detter J.C."/>
            <person name="Fletcher R."/>
            <person name="Gerhard D.S."/>
            <person name="Goodstein D."/>
            <person name="Graves T."/>
            <person name="Grigoriev I.V."/>
            <person name="Grimwood J."/>
            <person name="Kawashima T."/>
            <person name="Lindquist E."/>
            <person name="Lucas S.M."/>
            <person name="Mead P.E."/>
            <person name="Mitros T."/>
            <person name="Ogino H."/>
            <person name="Ohta Y."/>
            <person name="Poliakov A.V."/>
            <person name="Pollet N."/>
            <person name="Robert J."/>
            <person name="Salamov A."/>
            <person name="Sater A.K."/>
            <person name="Schmutz J."/>
            <person name="Terry A."/>
            <person name="Vize P.D."/>
            <person name="Warren W.C."/>
            <person name="Wells D."/>
            <person name="Wills A."/>
            <person name="Wilson R.K."/>
            <person name="Zimmerman L.B."/>
            <person name="Zorn A.M."/>
            <person name="Grainger R."/>
            <person name="Grammer T."/>
            <person name="Khokha M.K."/>
            <person name="Richardson P.M."/>
            <person name="Rokhsar D.S."/>
        </authorList>
    </citation>
    <scope>NUCLEOTIDE SEQUENCE [LARGE SCALE GENOMIC DNA]</scope>
    <source>
        <strain evidence="4">Nigerian</strain>
    </source>
</reference>
<feature type="signal peptide" evidence="2">
    <location>
        <begin position="1"/>
        <end position="19"/>
    </location>
</feature>
<dbReference type="PROSITE" id="PS00280">
    <property type="entry name" value="BPTI_KUNITZ_1"/>
    <property type="match status" value="1"/>
</dbReference>
<evidence type="ECO:0000256" key="2">
    <source>
        <dbReference type="SAM" id="SignalP"/>
    </source>
</evidence>
<sequence length="84" mass="9460">MPAALLSWVTCVCSWFIFADNCLLDVNHGTACRGYQRMWYYIKSIDACSQFWYGGCDGNGNRFSSETECLQTCSSKSKFMVPTG</sequence>
<dbReference type="GO" id="GO:0004867">
    <property type="term" value="F:serine-type endopeptidase inhibitor activity"/>
    <property type="evidence" value="ECO:0007669"/>
    <property type="project" value="InterPro"/>
</dbReference>
<dbReference type="GeneTree" id="ENSGT01030000235403"/>
<organism evidence="4">
    <name type="scientific">Xenopus tropicalis</name>
    <name type="common">Western clawed frog</name>
    <name type="synonym">Silurana tropicalis</name>
    <dbReference type="NCBI Taxonomy" id="8364"/>
    <lineage>
        <taxon>Eukaryota</taxon>
        <taxon>Metazoa</taxon>
        <taxon>Chordata</taxon>
        <taxon>Craniata</taxon>
        <taxon>Vertebrata</taxon>
        <taxon>Euteleostomi</taxon>
        <taxon>Amphibia</taxon>
        <taxon>Batrachia</taxon>
        <taxon>Anura</taxon>
        <taxon>Pipoidea</taxon>
        <taxon>Pipidae</taxon>
        <taxon>Xenopodinae</taxon>
        <taxon>Xenopus</taxon>
        <taxon>Silurana</taxon>
    </lineage>
</organism>
<dbReference type="InParanoid" id="A0A803JCZ1"/>
<dbReference type="FunFam" id="4.10.410.10:FF:000020">
    <property type="entry name" value="Collagen, type VI, alpha 3"/>
    <property type="match status" value="1"/>
</dbReference>
<dbReference type="Ensembl" id="ENSXETT00000111870">
    <property type="protein sequence ID" value="ENSXETP00000105752"/>
    <property type="gene ID" value="ENSXETG00000044800"/>
</dbReference>
<dbReference type="InterPro" id="IPR002223">
    <property type="entry name" value="Kunitz_BPTI"/>
</dbReference>
<feature type="chain" id="PRO_5030537500" description="BPTI/Kunitz inhibitor domain-containing protein" evidence="2">
    <location>
        <begin position="20"/>
        <end position="84"/>
    </location>
</feature>
<dbReference type="PROSITE" id="PS50279">
    <property type="entry name" value="BPTI_KUNITZ_2"/>
    <property type="match status" value="1"/>
</dbReference>
<dbReference type="PANTHER" id="PTHR46751:SF1">
    <property type="entry name" value="WAP FOUR-DISULFIDE CORE DOMAIN PROTEIN 6A"/>
    <property type="match status" value="1"/>
</dbReference>
<reference evidence="4" key="2">
    <citation type="submission" date="2021-03" db="UniProtKB">
        <authorList>
            <consortium name="Ensembl"/>
        </authorList>
    </citation>
    <scope>IDENTIFICATION</scope>
</reference>
<dbReference type="PANTHER" id="PTHR46751">
    <property type="entry name" value="EPPIN"/>
    <property type="match status" value="1"/>
</dbReference>
<dbReference type="InterPro" id="IPR051388">
    <property type="entry name" value="Serpin_venom_toxin"/>
</dbReference>
<dbReference type="SUPFAM" id="SSF57362">
    <property type="entry name" value="BPTI-like"/>
    <property type="match status" value="1"/>
</dbReference>
<proteinExistence type="predicted"/>
<accession>A0A803JCZ1</accession>
<dbReference type="SMART" id="SM00131">
    <property type="entry name" value="KU"/>
    <property type="match status" value="1"/>
</dbReference>
<keyword evidence="1" id="KW-1015">Disulfide bond</keyword>
<evidence type="ECO:0000256" key="1">
    <source>
        <dbReference type="ARBA" id="ARBA00023157"/>
    </source>
</evidence>
<dbReference type="InterPro" id="IPR036880">
    <property type="entry name" value="Kunitz_BPTI_sf"/>
</dbReference>
<evidence type="ECO:0000259" key="3">
    <source>
        <dbReference type="PROSITE" id="PS50279"/>
    </source>
</evidence>
<dbReference type="CDD" id="cd22635">
    <property type="entry name" value="Kunitz_papilin"/>
    <property type="match status" value="1"/>
</dbReference>
<dbReference type="AlphaFoldDB" id="A0A803JCZ1"/>
<evidence type="ECO:0000313" key="4">
    <source>
        <dbReference type="Ensembl" id="ENSXETP00000105752"/>
    </source>
</evidence>
<dbReference type="Gene3D" id="4.10.410.10">
    <property type="entry name" value="Pancreatic trypsin inhibitor Kunitz domain"/>
    <property type="match status" value="1"/>
</dbReference>